<feature type="region of interest" description="Disordered" evidence="1">
    <location>
        <begin position="107"/>
        <end position="147"/>
    </location>
</feature>
<gene>
    <name evidence="2" type="ORF">SAMN05660874_00474</name>
</gene>
<evidence type="ECO:0000313" key="2">
    <source>
        <dbReference type="EMBL" id="SFS35420.1"/>
    </source>
</evidence>
<accession>A0A1I6P5R7</accession>
<protein>
    <submittedName>
        <fullName evidence="2">Conserved DNA-binding protein YbaB</fullName>
    </submittedName>
</protein>
<name>A0A1I6P5R7_9PSEU</name>
<reference evidence="3" key="1">
    <citation type="submission" date="2016-10" db="EMBL/GenBank/DDBJ databases">
        <authorList>
            <person name="Varghese N."/>
            <person name="Submissions S."/>
        </authorList>
    </citation>
    <scope>NUCLEOTIDE SEQUENCE [LARGE SCALE GENOMIC DNA]</scope>
    <source>
        <strain evidence="3">DSM 44771</strain>
    </source>
</reference>
<dbReference type="Proteomes" id="UP000198852">
    <property type="component" value="Unassembled WGS sequence"/>
</dbReference>
<dbReference type="GO" id="GO:0003677">
    <property type="term" value="F:DNA binding"/>
    <property type="evidence" value="ECO:0007669"/>
    <property type="project" value="UniProtKB-KW"/>
</dbReference>
<dbReference type="Pfam" id="PF02575">
    <property type="entry name" value="YbaB_DNA_bd"/>
    <property type="match status" value="1"/>
</dbReference>
<dbReference type="EMBL" id="FOZX01000001">
    <property type="protein sequence ID" value="SFS35420.1"/>
    <property type="molecule type" value="Genomic_DNA"/>
</dbReference>
<dbReference type="SUPFAM" id="SSF82607">
    <property type="entry name" value="YbaB-like"/>
    <property type="match status" value="1"/>
</dbReference>
<proteinExistence type="predicted"/>
<organism evidence="2 3">
    <name type="scientific">Saccharopolyspora flava</name>
    <dbReference type="NCBI Taxonomy" id="95161"/>
    <lineage>
        <taxon>Bacteria</taxon>
        <taxon>Bacillati</taxon>
        <taxon>Actinomycetota</taxon>
        <taxon>Actinomycetes</taxon>
        <taxon>Pseudonocardiales</taxon>
        <taxon>Pseudonocardiaceae</taxon>
        <taxon>Saccharopolyspora</taxon>
    </lineage>
</organism>
<dbReference type="AlphaFoldDB" id="A0A1I6P5R7"/>
<dbReference type="OrthoDB" id="4762213at2"/>
<dbReference type="RefSeq" id="WP_093413326.1">
    <property type="nucleotide sequence ID" value="NZ_FOZX01000001.1"/>
</dbReference>
<keyword evidence="3" id="KW-1185">Reference proteome</keyword>
<dbReference type="InterPro" id="IPR036894">
    <property type="entry name" value="YbaB-like_sf"/>
</dbReference>
<evidence type="ECO:0000256" key="1">
    <source>
        <dbReference type="SAM" id="MobiDB-lite"/>
    </source>
</evidence>
<sequence length="147" mass="15898">MTTPDDWLSDYNARLQKIKTDTDRAQQELTQVGASATSPDGQITVKVNSSGVLEDIRFGNGFQHPKPDQVAAAIMACVRDAQRQAAGQMVEVMQQFVGDGAALDFVKNNLPHGYAGDGTDEDQQQAPARPATPPDDDDDYSNGSFLR</sequence>
<dbReference type="Gene3D" id="3.30.1310.10">
    <property type="entry name" value="Nucleoid-associated protein YbaB-like domain"/>
    <property type="match status" value="1"/>
</dbReference>
<dbReference type="InterPro" id="IPR004401">
    <property type="entry name" value="YbaB/EbfC"/>
</dbReference>
<dbReference type="STRING" id="95161.SAMN05660874_00474"/>
<keyword evidence="2" id="KW-0238">DNA-binding</keyword>
<evidence type="ECO:0000313" key="3">
    <source>
        <dbReference type="Proteomes" id="UP000198852"/>
    </source>
</evidence>